<evidence type="ECO:0000256" key="10">
    <source>
        <dbReference type="SAM" id="MobiDB-lite"/>
    </source>
</evidence>
<dbReference type="RefSeq" id="WP_287164515.1">
    <property type="nucleotide sequence ID" value="NZ_CP098827.1"/>
</dbReference>
<comment type="similarity">
    <text evidence="5 8 9">Belongs to the arginase family.</text>
</comment>
<proteinExistence type="inferred from homology"/>
<dbReference type="PROSITE" id="PS51409">
    <property type="entry name" value="ARGINASE_2"/>
    <property type="match status" value="1"/>
</dbReference>
<keyword evidence="1 5" id="KW-0479">Metal-binding</keyword>
<dbReference type="GO" id="GO:0030145">
    <property type="term" value="F:manganese ion binding"/>
    <property type="evidence" value="ECO:0007669"/>
    <property type="project" value="UniProtKB-UniRule"/>
</dbReference>
<dbReference type="InterPro" id="IPR020855">
    <property type="entry name" value="Ureohydrolase_Mn_BS"/>
</dbReference>
<reference evidence="11" key="1">
    <citation type="submission" date="2022-06" db="EMBL/GenBank/DDBJ databases">
        <title>A novel DMS-producing enzyme.</title>
        <authorList>
            <person name="Zhang Y."/>
        </authorList>
    </citation>
    <scope>NUCLEOTIDE SEQUENCE</scope>
    <source>
        <strain evidence="11">RT37</strain>
    </source>
</reference>
<comment type="catalytic activity">
    <reaction evidence="5">
        <text>N-formimidoyl-L-glutamate + H2O = formamide + L-glutamate</text>
        <dbReference type="Rhea" id="RHEA:22492"/>
        <dbReference type="ChEBI" id="CHEBI:15377"/>
        <dbReference type="ChEBI" id="CHEBI:16397"/>
        <dbReference type="ChEBI" id="CHEBI:29985"/>
        <dbReference type="ChEBI" id="CHEBI:58928"/>
        <dbReference type="EC" id="3.5.3.8"/>
    </reaction>
</comment>
<dbReference type="GO" id="GO:0019556">
    <property type="term" value="P:L-histidine catabolic process to glutamate and formamide"/>
    <property type="evidence" value="ECO:0007669"/>
    <property type="project" value="UniProtKB-UniRule"/>
</dbReference>
<dbReference type="PIRSF" id="PIRSF036979">
    <property type="entry name" value="Arginase"/>
    <property type="match status" value="1"/>
</dbReference>
<dbReference type="Gene3D" id="3.40.800.10">
    <property type="entry name" value="Ureohydrolase domain"/>
    <property type="match status" value="1"/>
</dbReference>
<comment type="function">
    <text evidence="5">Catalyzes the conversion of N-formimidoyl-L-glutamate to L-glutamate and formamide.</text>
</comment>
<comment type="pathway">
    <text evidence="5">Amino-acid degradation; L-histidine degradation into L-glutamate; L-glutamate from N-formimidoyl-L-glutamate (hydrolase route): step 1/1.</text>
</comment>
<dbReference type="SUPFAM" id="SSF52768">
    <property type="entry name" value="Arginase/deacetylase"/>
    <property type="match status" value="1"/>
</dbReference>
<evidence type="ECO:0000256" key="1">
    <source>
        <dbReference type="ARBA" id="ARBA00022723"/>
    </source>
</evidence>
<dbReference type="PANTHER" id="PTHR11358:SF35">
    <property type="entry name" value="FORMIMIDOYLGLUTAMASE"/>
    <property type="match status" value="1"/>
</dbReference>
<evidence type="ECO:0000256" key="8">
    <source>
        <dbReference type="PROSITE-ProRule" id="PRU00742"/>
    </source>
</evidence>
<dbReference type="Pfam" id="PF00491">
    <property type="entry name" value="Arginase"/>
    <property type="match status" value="1"/>
</dbReference>
<sequence length="327" mass="35859">MDEQLASPSSPIAPLTEADMGIWQGRTDPEPNSERWHQRIAAYRSGAEPGVVVTGFASDAGVARNKGRVGAADGPAAIRRALAPMAWHRDAPAYDAGDVHCVGNGLEDAQEALGARVTEILDQGHQPVVLGGGHEVAYASWRGLSEHLDKGHRRPTVAIINLDAHFDLRDPSEQTSSGTPFAQIAADCARRRWPFRYACLGVSQAANTRALFHTAKRLKSLVVEDREFRDSRIAYIKRDVQRLVADCDHVYLTIDMDVFPASDAPGVSAPASRGVILTHFEPILEFLRRSRKLRLIDIAEVNPAYDIDQRTARLAARLVHQLTRSNA</sequence>
<feature type="compositionally biased region" description="Polar residues" evidence="10">
    <location>
        <begin position="1"/>
        <end position="10"/>
    </location>
</feature>
<dbReference type="InterPro" id="IPR023696">
    <property type="entry name" value="Ureohydrolase_dom_sf"/>
</dbReference>
<feature type="binding site" evidence="5 7">
    <location>
        <position position="134"/>
    </location>
    <ligand>
        <name>Mn(2+)</name>
        <dbReference type="ChEBI" id="CHEBI:29035"/>
        <label>1</label>
    </ligand>
</feature>
<dbReference type="GO" id="GO:0008783">
    <property type="term" value="F:agmatinase activity"/>
    <property type="evidence" value="ECO:0007669"/>
    <property type="project" value="TreeGrafter"/>
</dbReference>
<feature type="binding site" evidence="7">
    <location>
        <position position="165"/>
    </location>
    <ligand>
        <name>Mn(2+)</name>
        <dbReference type="ChEBI" id="CHEBI:29035"/>
        <label>1</label>
    </ligand>
</feature>
<feature type="binding site" evidence="5">
    <location>
        <position position="165"/>
    </location>
    <ligand>
        <name>Mn(2+)</name>
        <dbReference type="ChEBI" id="CHEBI:29035"/>
        <label>2</label>
    </ligand>
</feature>
<keyword evidence="3 5" id="KW-0369">Histidine metabolism</keyword>
<feature type="binding site" evidence="5">
    <location>
        <position position="163"/>
    </location>
    <ligand>
        <name>Mn(2+)</name>
        <dbReference type="ChEBI" id="CHEBI:29035"/>
        <label>2</label>
    </ligand>
</feature>
<dbReference type="InterPro" id="IPR006035">
    <property type="entry name" value="Ureohydrolase"/>
</dbReference>
<evidence type="ECO:0000256" key="9">
    <source>
        <dbReference type="RuleBase" id="RU003684"/>
    </source>
</evidence>
<feature type="binding site" evidence="5 7">
    <location>
        <position position="167"/>
    </location>
    <ligand>
        <name>Mn(2+)</name>
        <dbReference type="ChEBI" id="CHEBI:29035"/>
        <label>1</label>
    </ligand>
</feature>
<feature type="binding site" evidence="5">
    <location>
        <position position="255"/>
    </location>
    <ligand>
        <name>Mn(2+)</name>
        <dbReference type="ChEBI" id="CHEBI:29035"/>
        <label>2</label>
    </ligand>
</feature>
<feature type="region of interest" description="Disordered" evidence="10">
    <location>
        <begin position="1"/>
        <end position="33"/>
    </location>
</feature>
<feature type="binding site" evidence="7">
    <location>
        <position position="257"/>
    </location>
    <ligand>
        <name>Mn(2+)</name>
        <dbReference type="ChEBI" id="CHEBI:29035"/>
        <label>1</label>
    </ligand>
</feature>
<evidence type="ECO:0000256" key="3">
    <source>
        <dbReference type="ARBA" id="ARBA00022808"/>
    </source>
</evidence>
<dbReference type="NCBIfam" id="TIGR01227">
    <property type="entry name" value="hutG"/>
    <property type="match status" value="1"/>
</dbReference>
<dbReference type="PANTHER" id="PTHR11358">
    <property type="entry name" value="ARGINASE/AGMATINASE"/>
    <property type="match status" value="1"/>
</dbReference>
<comment type="cofactor">
    <cofactor evidence="5 7">
        <name>Mn(2+)</name>
        <dbReference type="ChEBI" id="CHEBI:29035"/>
    </cofactor>
    <text evidence="5 7">Binds 2 manganese ions per subunit.</text>
</comment>
<dbReference type="GO" id="GO:0050415">
    <property type="term" value="F:formimidoylglutamase activity"/>
    <property type="evidence" value="ECO:0007669"/>
    <property type="project" value="UniProtKB-UniRule"/>
</dbReference>
<accession>A0AAU7KMF2</accession>
<organism evidence="11">
    <name type="scientific">Halomonas sp. RT37</name>
    <dbReference type="NCBI Taxonomy" id="2950872"/>
    <lineage>
        <taxon>Bacteria</taxon>
        <taxon>Pseudomonadati</taxon>
        <taxon>Pseudomonadota</taxon>
        <taxon>Gammaproteobacteria</taxon>
        <taxon>Oceanospirillales</taxon>
        <taxon>Halomonadaceae</taxon>
        <taxon>Halomonas</taxon>
    </lineage>
</organism>
<evidence type="ECO:0000256" key="4">
    <source>
        <dbReference type="ARBA" id="ARBA00023211"/>
    </source>
</evidence>
<evidence type="ECO:0000313" key="11">
    <source>
        <dbReference type="EMBL" id="XBO72857.1"/>
    </source>
</evidence>
<keyword evidence="2 5" id="KW-0378">Hydrolase</keyword>
<evidence type="ECO:0000256" key="5">
    <source>
        <dbReference type="HAMAP-Rule" id="MF_00737"/>
    </source>
</evidence>
<feature type="binding site" evidence="5 7">
    <location>
        <position position="163"/>
    </location>
    <ligand>
        <name>Mn(2+)</name>
        <dbReference type="ChEBI" id="CHEBI:29035"/>
        <label>1</label>
    </ligand>
</feature>
<dbReference type="InterPro" id="IPR005923">
    <property type="entry name" value="HutG"/>
</dbReference>
<name>A0AAU7KMF2_9GAMM</name>
<keyword evidence="4 5" id="KW-0464">Manganese</keyword>
<dbReference type="EC" id="3.5.3.8" evidence="5 6"/>
<evidence type="ECO:0000256" key="6">
    <source>
        <dbReference type="NCBIfam" id="TIGR01227"/>
    </source>
</evidence>
<evidence type="ECO:0000256" key="7">
    <source>
        <dbReference type="PIRSR" id="PIRSR036979-1"/>
    </source>
</evidence>
<gene>
    <name evidence="5 11" type="primary">hutG</name>
    <name evidence="11" type="ORF">NFG58_09230</name>
</gene>
<dbReference type="AlphaFoldDB" id="A0AAU7KMF2"/>
<feature type="binding site" evidence="5">
    <location>
        <position position="257"/>
    </location>
    <ligand>
        <name>Mn(2+)</name>
        <dbReference type="ChEBI" id="CHEBI:29035"/>
        <label>2</label>
    </ligand>
</feature>
<feature type="binding site" evidence="5 7">
    <location>
        <position position="255"/>
    </location>
    <ligand>
        <name>Mn(2+)</name>
        <dbReference type="ChEBI" id="CHEBI:29035"/>
        <label>1</label>
    </ligand>
</feature>
<dbReference type="HAMAP" id="MF_00737">
    <property type="entry name" value="Formimidoylglutam"/>
    <property type="match status" value="1"/>
</dbReference>
<dbReference type="CDD" id="cd09988">
    <property type="entry name" value="Formimidoylglutamase"/>
    <property type="match status" value="1"/>
</dbReference>
<protein>
    <recommendedName>
        <fullName evidence="5 6">Formimidoylglutamase</fullName>
        <ecNumber evidence="5 6">3.5.3.8</ecNumber>
    </recommendedName>
    <alternativeName>
        <fullName evidence="5">Formiminoglutamase</fullName>
    </alternativeName>
    <alternativeName>
        <fullName evidence="5">Formiminoglutamate hydrolase</fullName>
    </alternativeName>
</protein>
<dbReference type="PROSITE" id="PS01053">
    <property type="entry name" value="ARGINASE_1"/>
    <property type="match status" value="1"/>
</dbReference>
<evidence type="ECO:0000256" key="2">
    <source>
        <dbReference type="ARBA" id="ARBA00022801"/>
    </source>
</evidence>
<dbReference type="GO" id="GO:0033389">
    <property type="term" value="P:putrescine biosynthetic process from arginine, via agmatine"/>
    <property type="evidence" value="ECO:0007669"/>
    <property type="project" value="TreeGrafter"/>
</dbReference>
<dbReference type="EMBL" id="CP098827">
    <property type="protein sequence ID" value="XBO72857.1"/>
    <property type="molecule type" value="Genomic_DNA"/>
</dbReference>